<comment type="caution">
    <text evidence="1">The sequence shown here is derived from an EMBL/GenBank/DDBJ whole genome shotgun (WGS) entry which is preliminary data.</text>
</comment>
<accession>A0ABQ0C216</accession>
<sequence>MAKEAETFVIKIDGSRDATWQGEVTWAEEKSEKHFRSALELIKYIDGALIQAASDKK</sequence>
<evidence type="ECO:0000313" key="2">
    <source>
        <dbReference type="Proteomes" id="UP001600941"/>
    </source>
</evidence>
<protein>
    <submittedName>
        <fullName evidence="1">Uncharacterized protein</fullName>
    </submittedName>
</protein>
<keyword evidence="2" id="KW-1185">Reference proteome</keyword>
<dbReference type="EMBL" id="BAABZQ010000001">
    <property type="protein sequence ID" value="GAA6502830.1"/>
    <property type="molecule type" value="Genomic_DNA"/>
</dbReference>
<name>A0ABQ0C216_9FIRM</name>
<dbReference type="Proteomes" id="UP001600941">
    <property type="component" value="Unassembled WGS sequence"/>
</dbReference>
<proteinExistence type="predicted"/>
<evidence type="ECO:0000313" key="1">
    <source>
        <dbReference type="EMBL" id="GAA6502830.1"/>
    </source>
</evidence>
<dbReference type="RefSeq" id="WP_181014420.1">
    <property type="nucleotide sequence ID" value="NZ_AP031413.1"/>
</dbReference>
<organism evidence="1 2">
    <name type="scientific">Blautia parvula</name>
    <dbReference type="NCBI Taxonomy" id="2877527"/>
    <lineage>
        <taxon>Bacteria</taxon>
        <taxon>Bacillati</taxon>
        <taxon>Bacillota</taxon>
        <taxon>Clostridia</taxon>
        <taxon>Lachnospirales</taxon>
        <taxon>Lachnospiraceae</taxon>
        <taxon>Blautia</taxon>
    </lineage>
</organism>
<reference evidence="1 2" key="1">
    <citation type="submission" date="2024-04" db="EMBL/GenBank/DDBJ databases">
        <title>Defined microbial consortia suppress multidrug-resistant proinflammatory Enterobacteriaceae via ecological control.</title>
        <authorList>
            <person name="Furuichi M."/>
            <person name="Kawaguchi T."/>
            <person name="Pust M."/>
            <person name="Yasuma K."/>
            <person name="Plichta D."/>
            <person name="Hasegawa N."/>
            <person name="Ohya T."/>
            <person name="Bhattarai S."/>
            <person name="Sasajima S."/>
            <person name="Aoto Y."/>
            <person name="Tuganbaev T."/>
            <person name="Yaginuma M."/>
            <person name="Ueda M."/>
            <person name="Okahashi N."/>
            <person name="Amafuji K."/>
            <person name="Kiridooshi Y."/>
            <person name="Sugita K."/>
            <person name="Strazar M."/>
            <person name="Skelly A."/>
            <person name="Suda W."/>
            <person name="Hattori M."/>
            <person name="Nakamoto N."/>
            <person name="Caballero S."/>
            <person name="Norman J."/>
            <person name="Olle B."/>
            <person name="Tanoue T."/>
            <person name="Arita M."/>
            <person name="Bucci V."/>
            <person name="Atarashi K."/>
            <person name="Xavier R."/>
            <person name="Honda K."/>
        </authorList>
    </citation>
    <scope>NUCLEOTIDE SEQUENCE [LARGE SCALE GENOMIC DNA]</scope>
    <source>
        <strain evidence="2">k34-0107-D12</strain>
    </source>
</reference>
<gene>
    <name evidence="1" type="ORF">K340107D12_56460</name>
</gene>